<feature type="signal peptide" evidence="2">
    <location>
        <begin position="1"/>
        <end position="32"/>
    </location>
</feature>
<organism evidence="4 5">
    <name type="scientific">Glycomyces endophyticus</name>
    <dbReference type="NCBI Taxonomy" id="480996"/>
    <lineage>
        <taxon>Bacteria</taxon>
        <taxon>Bacillati</taxon>
        <taxon>Actinomycetota</taxon>
        <taxon>Actinomycetes</taxon>
        <taxon>Glycomycetales</taxon>
        <taxon>Glycomycetaceae</taxon>
        <taxon>Glycomyces</taxon>
    </lineage>
</organism>
<feature type="chain" id="PRO_5045238390" description="YncI copper-binding domain-containing protein" evidence="2">
    <location>
        <begin position="33"/>
        <end position="236"/>
    </location>
</feature>
<evidence type="ECO:0000259" key="3">
    <source>
        <dbReference type="Pfam" id="PF07987"/>
    </source>
</evidence>
<sequence>MPRNRIGRALARTAVVGAAATAAVALAGPASAHVTISTANTVAGTYTLLTVSVPHGCDGEPTTAIAVQIPEPINAVTPTVNPGWEVQKVMTDLPAPVVDAHGNEVTERVDQVVYTAKTPLPDDLRDAFELSLRLPEEAAGQTLHFPVVQTCTTTDHPWIEIAAEGQNPDELASPAPFIEVLAAADTEDAEPADLEPAAAESTGDTGTDPVTYVALAVGMIGAGLGAAGLLRGRRAA</sequence>
<dbReference type="InterPro" id="IPR038507">
    <property type="entry name" value="YcnI-like_sf"/>
</dbReference>
<proteinExistence type="predicted"/>
<evidence type="ECO:0000256" key="2">
    <source>
        <dbReference type="SAM" id="SignalP"/>
    </source>
</evidence>
<keyword evidence="2" id="KW-0732">Signal</keyword>
<protein>
    <recommendedName>
        <fullName evidence="3">YncI copper-binding domain-containing protein</fullName>
    </recommendedName>
</protein>
<dbReference type="RefSeq" id="WP_344492329.1">
    <property type="nucleotide sequence ID" value="NZ_BAAAQF010000034.1"/>
</dbReference>
<evidence type="ECO:0000256" key="1">
    <source>
        <dbReference type="SAM" id="Phobius"/>
    </source>
</evidence>
<keyword evidence="1" id="KW-1133">Transmembrane helix</keyword>
<dbReference type="InterPro" id="IPR012533">
    <property type="entry name" value="YcnI-copper_dom"/>
</dbReference>
<keyword evidence="5" id="KW-1185">Reference proteome</keyword>
<name>A0ABN2HWM8_9ACTN</name>
<reference evidence="4 5" key="1">
    <citation type="journal article" date="2019" name="Int. J. Syst. Evol. Microbiol.">
        <title>The Global Catalogue of Microorganisms (GCM) 10K type strain sequencing project: providing services to taxonomists for standard genome sequencing and annotation.</title>
        <authorList>
            <consortium name="The Broad Institute Genomics Platform"/>
            <consortium name="The Broad Institute Genome Sequencing Center for Infectious Disease"/>
            <person name="Wu L."/>
            <person name="Ma J."/>
        </authorList>
    </citation>
    <scope>NUCLEOTIDE SEQUENCE [LARGE SCALE GENOMIC DNA]</scope>
    <source>
        <strain evidence="4 5">JCM 16001</strain>
    </source>
</reference>
<comment type="caution">
    <text evidence="4">The sequence shown here is derived from an EMBL/GenBank/DDBJ whole genome shotgun (WGS) entry which is preliminary data.</text>
</comment>
<dbReference type="Proteomes" id="UP001499851">
    <property type="component" value="Unassembled WGS sequence"/>
</dbReference>
<dbReference type="Gene3D" id="2.60.40.2230">
    <property type="entry name" value="Uncharacterised protein YcnI-like PF07987, DUF1775"/>
    <property type="match status" value="1"/>
</dbReference>
<keyword evidence="1" id="KW-0472">Membrane</keyword>
<accession>A0ABN2HWM8</accession>
<feature type="transmembrane region" description="Helical" evidence="1">
    <location>
        <begin position="210"/>
        <end position="230"/>
    </location>
</feature>
<keyword evidence="1" id="KW-0812">Transmembrane</keyword>
<evidence type="ECO:0000313" key="5">
    <source>
        <dbReference type="Proteomes" id="UP001499851"/>
    </source>
</evidence>
<dbReference type="CDD" id="cd08545">
    <property type="entry name" value="YcnI_like"/>
    <property type="match status" value="1"/>
</dbReference>
<dbReference type="EMBL" id="BAAAQF010000034">
    <property type="protein sequence ID" value="GAA1694475.1"/>
    <property type="molecule type" value="Genomic_DNA"/>
</dbReference>
<feature type="domain" description="YncI copper-binding" evidence="3">
    <location>
        <begin position="33"/>
        <end position="180"/>
    </location>
</feature>
<dbReference type="Pfam" id="PF07987">
    <property type="entry name" value="DUF1775"/>
    <property type="match status" value="1"/>
</dbReference>
<evidence type="ECO:0000313" key="4">
    <source>
        <dbReference type="EMBL" id="GAA1694475.1"/>
    </source>
</evidence>
<gene>
    <name evidence="4" type="ORF">GCM10009830_47820</name>
</gene>